<protein>
    <submittedName>
        <fullName evidence="1">Uncharacterized protein</fullName>
    </submittedName>
</protein>
<evidence type="ECO:0000313" key="1">
    <source>
        <dbReference type="EMBL" id="JAD65759.1"/>
    </source>
</evidence>
<reference evidence="1" key="2">
    <citation type="journal article" date="2015" name="Data Brief">
        <title>Shoot transcriptome of the giant reed, Arundo donax.</title>
        <authorList>
            <person name="Barrero R.A."/>
            <person name="Guerrero F.D."/>
            <person name="Moolhuijzen P."/>
            <person name="Goolsby J.A."/>
            <person name="Tidwell J."/>
            <person name="Bellgard S.E."/>
            <person name="Bellgard M.I."/>
        </authorList>
    </citation>
    <scope>NUCLEOTIDE SEQUENCE</scope>
    <source>
        <tissue evidence="1">Shoot tissue taken approximately 20 cm above the soil surface</tissue>
    </source>
</reference>
<dbReference type="EMBL" id="GBRH01232136">
    <property type="protein sequence ID" value="JAD65759.1"/>
    <property type="molecule type" value="Transcribed_RNA"/>
</dbReference>
<dbReference type="AlphaFoldDB" id="A0A0A9BP82"/>
<name>A0A0A9BP82_ARUDO</name>
<proteinExistence type="predicted"/>
<reference evidence="1" key="1">
    <citation type="submission" date="2014-09" db="EMBL/GenBank/DDBJ databases">
        <authorList>
            <person name="Magalhaes I.L.F."/>
            <person name="Oliveira U."/>
            <person name="Santos F.R."/>
            <person name="Vidigal T.H.D.A."/>
            <person name="Brescovit A.D."/>
            <person name="Santos A.J."/>
        </authorList>
    </citation>
    <scope>NUCLEOTIDE SEQUENCE</scope>
    <source>
        <tissue evidence="1">Shoot tissue taken approximately 20 cm above the soil surface</tissue>
    </source>
</reference>
<organism evidence="1">
    <name type="scientific">Arundo donax</name>
    <name type="common">Giant reed</name>
    <name type="synonym">Donax arundinaceus</name>
    <dbReference type="NCBI Taxonomy" id="35708"/>
    <lineage>
        <taxon>Eukaryota</taxon>
        <taxon>Viridiplantae</taxon>
        <taxon>Streptophyta</taxon>
        <taxon>Embryophyta</taxon>
        <taxon>Tracheophyta</taxon>
        <taxon>Spermatophyta</taxon>
        <taxon>Magnoliopsida</taxon>
        <taxon>Liliopsida</taxon>
        <taxon>Poales</taxon>
        <taxon>Poaceae</taxon>
        <taxon>PACMAD clade</taxon>
        <taxon>Arundinoideae</taxon>
        <taxon>Arundineae</taxon>
        <taxon>Arundo</taxon>
    </lineage>
</organism>
<accession>A0A0A9BP82</accession>
<sequence length="67" mass="7865">MIHPVRTCAQWDDVRVAVETKYFVCPPDPTTIYNHRRAMQTNNLRKMMTAYLEQLGCSRIDNLIIKP</sequence>